<accession>A0A1R3KNF2</accession>
<sequence>MSMWRLLAVGASCNRTFGRVALRRMTFLPSNNFSISQTSSLHFEMKKSSMREPYDFSVMALLSLPSGQVITCHSSIDGDEQRYKTNFDVISSWTHFSI</sequence>
<dbReference type="Proteomes" id="UP000187203">
    <property type="component" value="Unassembled WGS sequence"/>
</dbReference>
<dbReference type="EMBL" id="AWUE01012662">
    <property type="protein sequence ID" value="OMP08594.1"/>
    <property type="molecule type" value="Genomic_DNA"/>
</dbReference>
<protein>
    <submittedName>
        <fullName evidence="1">Ribonuclease P subunit P14</fullName>
    </submittedName>
</protein>
<name>A0A1R3KNF2_9ROSI</name>
<organism evidence="1 2">
    <name type="scientific">Corchorus olitorius</name>
    <dbReference type="NCBI Taxonomy" id="93759"/>
    <lineage>
        <taxon>Eukaryota</taxon>
        <taxon>Viridiplantae</taxon>
        <taxon>Streptophyta</taxon>
        <taxon>Embryophyta</taxon>
        <taxon>Tracheophyta</taxon>
        <taxon>Spermatophyta</taxon>
        <taxon>Magnoliopsida</taxon>
        <taxon>eudicotyledons</taxon>
        <taxon>Gunneridae</taxon>
        <taxon>Pentapetalae</taxon>
        <taxon>rosids</taxon>
        <taxon>malvids</taxon>
        <taxon>Malvales</taxon>
        <taxon>Malvaceae</taxon>
        <taxon>Grewioideae</taxon>
        <taxon>Apeibeae</taxon>
        <taxon>Corchorus</taxon>
    </lineage>
</organism>
<evidence type="ECO:0000313" key="1">
    <source>
        <dbReference type="EMBL" id="OMP08594.1"/>
    </source>
</evidence>
<evidence type="ECO:0000313" key="2">
    <source>
        <dbReference type="Proteomes" id="UP000187203"/>
    </source>
</evidence>
<dbReference type="AlphaFoldDB" id="A0A1R3KNF2"/>
<comment type="caution">
    <text evidence="1">The sequence shown here is derived from an EMBL/GenBank/DDBJ whole genome shotgun (WGS) entry which is preliminary data.</text>
</comment>
<gene>
    <name evidence="1" type="ORF">COLO4_06302</name>
</gene>
<keyword evidence="2" id="KW-1185">Reference proteome</keyword>
<proteinExistence type="predicted"/>
<reference evidence="2" key="1">
    <citation type="submission" date="2013-09" db="EMBL/GenBank/DDBJ databases">
        <title>Corchorus olitorius genome sequencing.</title>
        <authorList>
            <person name="Alam M."/>
            <person name="Haque M.S."/>
            <person name="Islam M.S."/>
            <person name="Emdad E.M."/>
            <person name="Islam M.M."/>
            <person name="Ahmed B."/>
            <person name="Halim A."/>
            <person name="Hossen Q.M.M."/>
            <person name="Hossain M.Z."/>
            <person name="Ahmed R."/>
            <person name="Khan M.M."/>
            <person name="Islam R."/>
            <person name="Rashid M.M."/>
            <person name="Khan S.A."/>
            <person name="Rahman M.S."/>
            <person name="Alam M."/>
            <person name="Yahiya A.S."/>
            <person name="Khan M.S."/>
            <person name="Azam M.S."/>
            <person name="Haque T."/>
            <person name="Lashkar M.Z.H."/>
            <person name="Akhand A.I."/>
            <person name="Morshed G."/>
            <person name="Roy S."/>
            <person name="Uddin K.S."/>
            <person name="Rabeya T."/>
            <person name="Hossain A.S."/>
            <person name="Chowdhury A."/>
            <person name="Snigdha A.R."/>
            <person name="Mortoza M.S."/>
            <person name="Matin S.A."/>
            <person name="Hoque S.M.E."/>
            <person name="Islam M.K."/>
            <person name="Roy D.K."/>
            <person name="Haider R."/>
            <person name="Moosa M.M."/>
            <person name="Elias S.M."/>
            <person name="Hasan A.M."/>
            <person name="Jahan S."/>
            <person name="Shafiuddin M."/>
            <person name="Mahmood N."/>
            <person name="Shommy N.S."/>
        </authorList>
    </citation>
    <scope>NUCLEOTIDE SEQUENCE [LARGE SCALE GENOMIC DNA]</scope>
    <source>
        <strain evidence="2">cv. O-4</strain>
    </source>
</reference>